<organism evidence="5 6">
    <name type="scientific">Nakamurella leprariae</name>
    <dbReference type="NCBI Taxonomy" id="2803911"/>
    <lineage>
        <taxon>Bacteria</taxon>
        <taxon>Bacillati</taxon>
        <taxon>Actinomycetota</taxon>
        <taxon>Actinomycetes</taxon>
        <taxon>Nakamurellales</taxon>
        <taxon>Nakamurellaceae</taxon>
        <taxon>Nakamurella</taxon>
    </lineage>
</organism>
<evidence type="ECO:0000259" key="3">
    <source>
        <dbReference type="Pfam" id="PF00534"/>
    </source>
</evidence>
<comment type="caution">
    <text evidence="5">The sequence shown here is derived from an EMBL/GenBank/DDBJ whole genome shotgun (WGS) entry which is preliminary data.</text>
</comment>
<evidence type="ECO:0000259" key="4">
    <source>
        <dbReference type="Pfam" id="PF13439"/>
    </source>
</evidence>
<dbReference type="PANTHER" id="PTHR45947:SF3">
    <property type="entry name" value="SULFOQUINOVOSYL TRANSFERASE SQD2"/>
    <property type="match status" value="1"/>
</dbReference>
<dbReference type="AlphaFoldDB" id="A0A938Y635"/>
<feature type="domain" description="Glycosyltransferase subfamily 4-like N-terminal" evidence="4">
    <location>
        <begin position="23"/>
        <end position="180"/>
    </location>
</feature>
<feature type="domain" description="Glycosyl transferase family 1" evidence="3">
    <location>
        <begin position="189"/>
        <end position="335"/>
    </location>
</feature>
<dbReference type="PANTHER" id="PTHR45947">
    <property type="entry name" value="SULFOQUINOVOSYL TRANSFERASE SQD2"/>
    <property type="match status" value="1"/>
</dbReference>
<dbReference type="Pfam" id="PF13439">
    <property type="entry name" value="Glyco_transf_4"/>
    <property type="match status" value="1"/>
</dbReference>
<evidence type="ECO:0000256" key="1">
    <source>
        <dbReference type="ARBA" id="ARBA00022676"/>
    </source>
</evidence>
<keyword evidence="2" id="KW-0808">Transferase</keyword>
<keyword evidence="6" id="KW-1185">Reference proteome</keyword>
<dbReference type="CDD" id="cd03801">
    <property type="entry name" value="GT4_PimA-like"/>
    <property type="match status" value="1"/>
</dbReference>
<dbReference type="RefSeq" id="WP_205259693.1">
    <property type="nucleotide sequence ID" value="NZ_JAERWK010000008.1"/>
</dbReference>
<protein>
    <submittedName>
        <fullName evidence="5">Glycosyltransferase family 4 protein</fullName>
    </submittedName>
</protein>
<dbReference type="GO" id="GO:0016757">
    <property type="term" value="F:glycosyltransferase activity"/>
    <property type="evidence" value="ECO:0007669"/>
    <property type="project" value="UniProtKB-KW"/>
</dbReference>
<accession>A0A938Y635</accession>
<dbReference type="Gene3D" id="3.40.50.2000">
    <property type="entry name" value="Glycogen Phosphorylase B"/>
    <property type="match status" value="2"/>
</dbReference>
<dbReference type="InterPro" id="IPR028098">
    <property type="entry name" value="Glyco_trans_4-like_N"/>
</dbReference>
<gene>
    <name evidence="5" type="ORF">JL106_05445</name>
</gene>
<evidence type="ECO:0000313" key="6">
    <source>
        <dbReference type="Proteomes" id="UP000663792"/>
    </source>
</evidence>
<dbReference type="InterPro" id="IPR050194">
    <property type="entry name" value="Glycosyltransferase_grp1"/>
</dbReference>
<dbReference type="GO" id="GO:1901137">
    <property type="term" value="P:carbohydrate derivative biosynthetic process"/>
    <property type="evidence" value="ECO:0007669"/>
    <property type="project" value="UniProtKB-ARBA"/>
</dbReference>
<evidence type="ECO:0000313" key="5">
    <source>
        <dbReference type="EMBL" id="MBM9466726.1"/>
    </source>
</evidence>
<keyword evidence="1" id="KW-0328">Glycosyltransferase</keyword>
<dbReference type="EMBL" id="JAERWK010000008">
    <property type="protein sequence ID" value="MBM9466726.1"/>
    <property type="molecule type" value="Genomic_DNA"/>
</dbReference>
<dbReference type="Proteomes" id="UP000663792">
    <property type="component" value="Unassembled WGS sequence"/>
</dbReference>
<dbReference type="Pfam" id="PF00534">
    <property type="entry name" value="Glycos_transf_1"/>
    <property type="match status" value="1"/>
</dbReference>
<evidence type="ECO:0000256" key="2">
    <source>
        <dbReference type="ARBA" id="ARBA00022679"/>
    </source>
</evidence>
<name>A0A938Y635_9ACTN</name>
<dbReference type="SUPFAM" id="SSF53756">
    <property type="entry name" value="UDP-Glycosyltransferase/glycogen phosphorylase"/>
    <property type="match status" value="1"/>
</dbReference>
<dbReference type="InterPro" id="IPR001296">
    <property type="entry name" value="Glyco_trans_1"/>
</dbReference>
<proteinExistence type="predicted"/>
<sequence length="386" mass="42323">MTHGEASGSSLRILTDSQRLFPIGGIEVGTLHDVLALRQRGHDVAVAYEQDGDDRAVYREAGVDLLGPYSFAFEPRRALTGVASFLPAARAVQRYRPDVLWLNRFEHIVWAQAVSRWARLRSRPIVCHLHHVPNYDRVRLLGTGVETFVAVSEHMRDVWVDRGLPSEKVVVVHNAVVPERYPMGGDAERTAARAALGLPQDRPIVLYYGLLSTHKGADVLARAFRRLPPEALLVMVGADVQPEDTGVVRAALAELPPGSVRTFGNQRDVVPFLHAADVVAFPTQLPEAFGRVAVEAMATGRPVVASRIGAVPEVLGAEMSDLLVDAADEAAWAQILGSRLHWRTEDPDLGARCAALVDRRFRFSGHIDALERVLIDAARSRPRVVA</sequence>
<reference evidence="5" key="1">
    <citation type="submission" date="2021-01" db="EMBL/GenBank/DDBJ databases">
        <title>YIM 132084 draft genome.</title>
        <authorList>
            <person name="An D."/>
        </authorList>
    </citation>
    <scope>NUCLEOTIDE SEQUENCE</scope>
    <source>
        <strain evidence="5">YIM 132084</strain>
    </source>
</reference>